<evidence type="ECO:0000313" key="2">
    <source>
        <dbReference type="Proteomes" id="UP000541770"/>
    </source>
</evidence>
<dbReference type="Gene3D" id="3.30.420.40">
    <property type="match status" value="1"/>
</dbReference>
<sequence>MLGCFGRDAGSLLGVEIASGSIRMLHLHRQRGGWRVQGWAQERFEPATPGWVASDEAQGLVMGLRRAHVQCRTRQLRVALALPASQVICKRCRLPAGLADLGIEAAVLAQAEQLFPFPLEDLALDYWVQGACVDDPGQFEVLVVACRQSQLDPWERVFAKAGLQLEAVEVDSFALRRALLSEAQARSAVLLQLEPGEVVMHRWHGDPIAQRQRLALDSPAHWDVAVDSLWRLDEQAPIADVVLFGSAADEARAAHLRERLDVKCQVGCPLPLAGLREHDGLCAASMVLACGLAMGGRA</sequence>
<dbReference type="SUPFAM" id="SSF53067">
    <property type="entry name" value="Actin-like ATPase domain"/>
    <property type="match status" value="1"/>
</dbReference>
<dbReference type="Pfam" id="PF11104">
    <property type="entry name" value="PilM_2"/>
    <property type="match status" value="1"/>
</dbReference>
<organism evidence="1 2">
    <name type="scientific">Pseudomonas mosselii</name>
    <dbReference type="NCBI Taxonomy" id="78327"/>
    <lineage>
        <taxon>Bacteria</taxon>
        <taxon>Pseudomonadati</taxon>
        <taxon>Pseudomonadota</taxon>
        <taxon>Gammaproteobacteria</taxon>
        <taxon>Pseudomonadales</taxon>
        <taxon>Pseudomonadaceae</taxon>
        <taxon>Pseudomonas</taxon>
    </lineage>
</organism>
<dbReference type="AlphaFoldDB" id="A0A7W2JSR1"/>
<dbReference type="InterPro" id="IPR050696">
    <property type="entry name" value="FtsA/MreB"/>
</dbReference>
<evidence type="ECO:0000313" key="1">
    <source>
        <dbReference type="EMBL" id="MBA6064479.1"/>
    </source>
</evidence>
<dbReference type="Gene3D" id="3.30.1490.300">
    <property type="match status" value="1"/>
</dbReference>
<gene>
    <name evidence="1" type="primary">pilM</name>
    <name evidence="1" type="ORF">H4C75_06845</name>
</gene>
<dbReference type="InterPro" id="IPR043129">
    <property type="entry name" value="ATPase_NBD"/>
</dbReference>
<dbReference type="PANTHER" id="PTHR32432:SF3">
    <property type="entry name" value="ETHANOLAMINE UTILIZATION PROTEIN EUTJ"/>
    <property type="match status" value="1"/>
</dbReference>
<dbReference type="InterPro" id="IPR005883">
    <property type="entry name" value="PilM"/>
</dbReference>
<comment type="caution">
    <text evidence="1">The sequence shown here is derived from an EMBL/GenBank/DDBJ whole genome shotgun (WGS) entry which is preliminary data.</text>
</comment>
<accession>A0A7W2JSR1</accession>
<protein>
    <submittedName>
        <fullName evidence="1">Pilus assembly protein PilM</fullName>
    </submittedName>
</protein>
<name>A0A7W2JSR1_9PSED</name>
<dbReference type="RefSeq" id="WP_062362838.1">
    <property type="nucleotide sequence ID" value="NZ_BQIL01000008.1"/>
</dbReference>
<reference evidence="1 2" key="1">
    <citation type="submission" date="2020-07" db="EMBL/GenBank/DDBJ databases">
        <title>Diversity of carbapenemase encoding genes among Pseudomonas putida group clinical isolates in a tertiary Brazilian hospital.</title>
        <authorList>
            <person name="Alberto-Lei F."/>
            <person name="Nodari C.S."/>
            <person name="Streling A.P."/>
            <person name="Paulino J.T."/>
            <person name="Bessa-Neto F.O."/>
            <person name="Cayo R."/>
            <person name="Gales A.C."/>
        </authorList>
    </citation>
    <scope>NUCLEOTIDE SEQUENCE [LARGE SCALE GENOMIC DNA]</scope>
    <source>
        <strain evidence="1 2">14802</strain>
    </source>
</reference>
<dbReference type="PANTHER" id="PTHR32432">
    <property type="entry name" value="CELL DIVISION PROTEIN FTSA-RELATED"/>
    <property type="match status" value="1"/>
</dbReference>
<dbReference type="Proteomes" id="UP000541770">
    <property type="component" value="Unassembled WGS sequence"/>
</dbReference>
<dbReference type="EMBL" id="JACGDE010000003">
    <property type="protein sequence ID" value="MBA6064479.1"/>
    <property type="molecule type" value="Genomic_DNA"/>
</dbReference>
<proteinExistence type="predicted"/>